<gene>
    <name evidence="2" type="ORF">A544_0021</name>
</gene>
<dbReference type="Proteomes" id="UP000017142">
    <property type="component" value="Unassembled WGS sequence"/>
</dbReference>
<feature type="transmembrane region" description="Helical" evidence="1">
    <location>
        <begin position="31"/>
        <end position="51"/>
    </location>
</feature>
<evidence type="ECO:0000313" key="3">
    <source>
        <dbReference type="Proteomes" id="UP000017142"/>
    </source>
</evidence>
<proteinExistence type="predicted"/>
<dbReference type="EMBL" id="AMWE01000001">
    <property type="protein sequence ID" value="ERO59062.1"/>
    <property type="molecule type" value="Genomic_DNA"/>
</dbReference>
<keyword evidence="1" id="KW-0472">Membrane</keyword>
<accession>A0AAV3KDS6</accession>
<keyword evidence="1" id="KW-0812">Transmembrane</keyword>
<name>A0AAV3KDS6_9GAMM</name>
<reference evidence="3" key="1">
    <citation type="journal article" date="2013" name="Diversity">
        <title>Genome Sequence of Dickeya solani, a New soft Rot Pathogen of Potato, Suggests its Emergence May Be Related to a Novel Combination of Non-Ribosomal Peptide/Polyketide Synthetase Clusters.</title>
        <authorList>
            <person name="Garlant L."/>
            <person name="Koskinen P."/>
            <person name="Rouhiainen L."/>
            <person name="Laine P."/>
            <person name="Paulin L."/>
            <person name="Auvinen P."/>
            <person name="Holm L."/>
            <person name="Pirhonen M."/>
        </authorList>
    </citation>
    <scope>NUCLEOTIDE SEQUENCE [LARGE SCALE GENOMIC DNA]</scope>
    <source>
        <strain evidence="3">D s0432-1</strain>
    </source>
</reference>
<sequence length="52" mass="6004">MEEKRYDYFNLAMRPALTPKVGAIGKYDIKMLIICLQKTHFVITIITVVLFG</sequence>
<evidence type="ECO:0000313" key="2">
    <source>
        <dbReference type="EMBL" id="ERO59062.1"/>
    </source>
</evidence>
<protein>
    <submittedName>
        <fullName evidence="2">Uncharacterized protein</fullName>
    </submittedName>
</protein>
<comment type="caution">
    <text evidence="2">The sequence shown here is derived from an EMBL/GenBank/DDBJ whole genome shotgun (WGS) entry which is preliminary data.</text>
</comment>
<evidence type="ECO:0000256" key="1">
    <source>
        <dbReference type="SAM" id="Phobius"/>
    </source>
</evidence>
<organism evidence="2 3">
    <name type="scientific">Dickeya solani D s0432-1</name>
    <dbReference type="NCBI Taxonomy" id="1231725"/>
    <lineage>
        <taxon>Bacteria</taxon>
        <taxon>Pseudomonadati</taxon>
        <taxon>Pseudomonadota</taxon>
        <taxon>Gammaproteobacteria</taxon>
        <taxon>Enterobacterales</taxon>
        <taxon>Pectobacteriaceae</taxon>
        <taxon>Dickeya</taxon>
    </lineage>
</organism>
<keyword evidence="1" id="KW-1133">Transmembrane helix</keyword>
<dbReference type="AlphaFoldDB" id="A0AAV3KDS6"/>